<evidence type="ECO:0000313" key="2">
    <source>
        <dbReference type="EMBL" id="KAB8247139.1"/>
    </source>
</evidence>
<dbReference type="EMBL" id="ML734592">
    <property type="protein sequence ID" value="KAB8247139.1"/>
    <property type="molecule type" value="Genomic_DNA"/>
</dbReference>
<name>A0A5N6H0W1_ASPFL</name>
<gene>
    <name evidence="2" type="ORF">BDV35DRAFT_351888</name>
</gene>
<sequence length="95" mass="11175">MGHFLLFFRNAGMRRKISWLFWIFLLQQIFLFISSPILPLYVDKNKNNASQPTFTAECWTIMALKQVRACVFAYRETYGYHTSGPKWIDGFNAAE</sequence>
<reference evidence="2" key="1">
    <citation type="submission" date="2019-04" db="EMBL/GenBank/DDBJ databases">
        <title>Friends and foes A comparative genomics study of 23 Aspergillus species from section Flavi.</title>
        <authorList>
            <consortium name="DOE Joint Genome Institute"/>
            <person name="Kjaerbolling I."/>
            <person name="Vesth T."/>
            <person name="Frisvad J.C."/>
            <person name="Nybo J.L."/>
            <person name="Theobald S."/>
            <person name="Kildgaard S."/>
            <person name="Isbrandt T."/>
            <person name="Kuo A."/>
            <person name="Sato A."/>
            <person name="Lyhne E.K."/>
            <person name="Kogle M.E."/>
            <person name="Wiebenga A."/>
            <person name="Kun R.S."/>
            <person name="Lubbers R.J."/>
            <person name="Makela M.R."/>
            <person name="Barry K."/>
            <person name="Chovatia M."/>
            <person name="Clum A."/>
            <person name="Daum C."/>
            <person name="Haridas S."/>
            <person name="He G."/>
            <person name="LaButti K."/>
            <person name="Lipzen A."/>
            <person name="Mondo S."/>
            <person name="Riley R."/>
            <person name="Salamov A."/>
            <person name="Simmons B.A."/>
            <person name="Magnuson J.K."/>
            <person name="Henrissat B."/>
            <person name="Mortensen U.H."/>
            <person name="Larsen T.O."/>
            <person name="Devries R.P."/>
            <person name="Grigoriev I.V."/>
            <person name="Machida M."/>
            <person name="Baker S.E."/>
            <person name="Andersen M.R."/>
        </authorList>
    </citation>
    <scope>NUCLEOTIDE SEQUENCE [LARGE SCALE GENOMIC DNA]</scope>
    <source>
        <strain evidence="2">CBS 121.62</strain>
    </source>
</reference>
<feature type="transmembrane region" description="Helical" evidence="1">
    <location>
        <begin position="20"/>
        <end position="42"/>
    </location>
</feature>
<accession>A0A5N6H0W1</accession>
<dbReference type="AlphaFoldDB" id="A0A5N6H0W1"/>
<proteinExistence type="predicted"/>
<protein>
    <submittedName>
        <fullName evidence="2">Uncharacterized protein</fullName>
    </submittedName>
</protein>
<keyword evidence="1" id="KW-0812">Transmembrane</keyword>
<keyword evidence="1" id="KW-0472">Membrane</keyword>
<keyword evidence="1" id="KW-1133">Transmembrane helix</keyword>
<evidence type="ECO:0000256" key="1">
    <source>
        <dbReference type="SAM" id="Phobius"/>
    </source>
</evidence>
<dbReference type="Proteomes" id="UP000325434">
    <property type="component" value="Unassembled WGS sequence"/>
</dbReference>
<organism evidence="2">
    <name type="scientific">Aspergillus flavus</name>
    <dbReference type="NCBI Taxonomy" id="5059"/>
    <lineage>
        <taxon>Eukaryota</taxon>
        <taxon>Fungi</taxon>
        <taxon>Dikarya</taxon>
        <taxon>Ascomycota</taxon>
        <taxon>Pezizomycotina</taxon>
        <taxon>Eurotiomycetes</taxon>
        <taxon>Eurotiomycetidae</taxon>
        <taxon>Eurotiales</taxon>
        <taxon>Aspergillaceae</taxon>
        <taxon>Aspergillus</taxon>
        <taxon>Aspergillus subgen. Circumdati</taxon>
    </lineage>
</organism>